<name>A0A1I5ZL50_9BACI</name>
<proteinExistence type="inferred from homology"/>
<sequence>MTTYRLGVLAGDGIGPEIVSATVDAFKTAADKVGVDIDWIDLPMGWEGIKQYNDPLPEFTTNALKDTHGWILGPHDSAAYPLEHKVKLNPSGALRHTLDLFANIRPAKTMPGIKSVVGEADLVIFRENTEGFYADRNMFAGHGEWQITEDVVVTSGVFTRKAVERIAHVAFKMAMKRRKKVTIVHKANVLRLSTGLFLNVCREVAKQYPEVTVDDYHIDAMAAHLVRRAKDFDVIVTENMYGDILSDLAGELVGSLGLAPSINANATVAMAQAAHGSAPDIAGLNIGNPTGMMLSTVMLMEWLAERHNDNNLKEIGKLVEQSLYQSLKDGIKTKDLGGHASTSEFAKAISERINQIVVS</sequence>
<dbReference type="SUPFAM" id="SSF53659">
    <property type="entry name" value="Isocitrate/Isopropylmalate dehydrogenase-like"/>
    <property type="match status" value="1"/>
</dbReference>
<protein>
    <submittedName>
        <fullName evidence="4">3-isopropylmalate dehydrogenase</fullName>
    </submittedName>
</protein>
<evidence type="ECO:0000256" key="1">
    <source>
        <dbReference type="ARBA" id="ARBA00007769"/>
    </source>
</evidence>
<dbReference type="PROSITE" id="PS00470">
    <property type="entry name" value="IDH_IMDH"/>
    <property type="match status" value="1"/>
</dbReference>
<comment type="similarity">
    <text evidence="1">Belongs to the isocitrate and isopropylmalate dehydrogenases family.</text>
</comment>
<gene>
    <name evidence="4" type="ORF">SAMN02745910_02170</name>
</gene>
<comment type="caution">
    <text evidence="4">The sequence shown here is derived from an EMBL/GenBank/DDBJ whole genome shotgun (WGS) entry which is preliminary data.</text>
</comment>
<organism evidence="4 5">
    <name type="scientific">Priestia endophytica DSM 13796</name>
    <dbReference type="NCBI Taxonomy" id="1121089"/>
    <lineage>
        <taxon>Bacteria</taxon>
        <taxon>Bacillati</taxon>
        <taxon>Bacillota</taxon>
        <taxon>Bacilli</taxon>
        <taxon>Bacillales</taxon>
        <taxon>Bacillaceae</taxon>
        <taxon>Priestia</taxon>
    </lineage>
</organism>
<dbReference type="Pfam" id="PF00180">
    <property type="entry name" value="Iso_dh"/>
    <property type="match status" value="1"/>
</dbReference>
<dbReference type="RefSeq" id="WP_061804156.1">
    <property type="nucleotide sequence ID" value="NZ_FOXX01000004.1"/>
</dbReference>
<dbReference type="Proteomes" id="UP000182762">
    <property type="component" value="Unassembled WGS sequence"/>
</dbReference>
<dbReference type="InterPro" id="IPR019818">
    <property type="entry name" value="IsoCit/isopropylmalate_DH_CS"/>
</dbReference>
<reference evidence="4 5" key="1">
    <citation type="submission" date="2016-10" db="EMBL/GenBank/DDBJ databases">
        <authorList>
            <person name="Varghese N."/>
            <person name="Submissions S."/>
        </authorList>
    </citation>
    <scope>NUCLEOTIDE SEQUENCE [LARGE SCALE GENOMIC DNA]</scope>
    <source>
        <strain evidence="4 5">DSM 13796</strain>
    </source>
</reference>
<dbReference type="Gene3D" id="3.40.718.10">
    <property type="entry name" value="Isopropylmalate Dehydrogenase"/>
    <property type="match status" value="1"/>
</dbReference>
<keyword evidence="5" id="KW-1185">Reference proteome</keyword>
<dbReference type="PANTHER" id="PTHR11835">
    <property type="entry name" value="DECARBOXYLATING DEHYDROGENASES-ISOCITRATE, ISOPROPYLMALATE, TARTRATE"/>
    <property type="match status" value="1"/>
</dbReference>
<evidence type="ECO:0000313" key="5">
    <source>
        <dbReference type="Proteomes" id="UP000182762"/>
    </source>
</evidence>
<evidence type="ECO:0000313" key="4">
    <source>
        <dbReference type="EMBL" id="SFQ57182.1"/>
    </source>
</evidence>
<dbReference type="GeneID" id="93710830"/>
<feature type="domain" description="Isopropylmalate dehydrogenase-like" evidence="3">
    <location>
        <begin position="5"/>
        <end position="349"/>
    </location>
</feature>
<keyword evidence="2" id="KW-0560">Oxidoreductase</keyword>
<dbReference type="EMBL" id="FOXX01000004">
    <property type="protein sequence ID" value="SFQ57182.1"/>
    <property type="molecule type" value="Genomic_DNA"/>
</dbReference>
<dbReference type="SMART" id="SM01329">
    <property type="entry name" value="Iso_dh"/>
    <property type="match status" value="1"/>
</dbReference>
<evidence type="ECO:0000256" key="2">
    <source>
        <dbReference type="ARBA" id="ARBA00023002"/>
    </source>
</evidence>
<evidence type="ECO:0000259" key="3">
    <source>
        <dbReference type="SMART" id="SM01329"/>
    </source>
</evidence>
<accession>A0A1I5ZL50</accession>
<dbReference type="PANTHER" id="PTHR11835:SF34">
    <property type="entry name" value="ISOCITRATE DEHYDROGENASE [NAD] SUBUNIT ALPHA, MITOCHONDRIAL"/>
    <property type="match status" value="1"/>
</dbReference>
<dbReference type="InterPro" id="IPR024084">
    <property type="entry name" value="IsoPropMal-DH-like_dom"/>
</dbReference>